<evidence type="ECO:0000256" key="8">
    <source>
        <dbReference type="ARBA" id="ARBA00038932"/>
    </source>
</evidence>
<reference evidence="13" key="1">
    <citation type="submission" date="2022-07" db="EMBL/GenBank/DDBJ databases">
        <title>Phylogenomic reconstructions and comparative analyses of Kickxellomycotina fungi.</title>
        <authorList>
            <person name="Reynolds N.K."/>
            <person name="Stajich J.E."/>
            <person name="Barry K."/>
            <person name="Grigoriev I.V."/>
            <person name="Crous P."/>
            <person name="Smith M.E."/>
        </authorList>
    </citation>
    <scope>NUCLEOTIDE SEQUENCE</scope>
    <source>
        <strain evidence="13">RSA 476</strain>
    </source>
</reference>
<keyword evidence="5" id="KW-0413">Isomerase</keyword>
<evidence type="ECO:0000256" key="4">
    <source>
        <dbReference type="ARBA" id="ARBA00022525"/>
    </source>
</evidence>
<dbReference type="PANTHER" id="PTHR11954">
    <property type="entry name" value="D-DOPACHROME DECARBOXYLASE"/>
    <property type="match status" value="1"/>
</dbReference>
<dbReference type="InterPro" id="IPR001398">
    <property type="entry name" value="Macrophage_inhib_fac"/>
</dbReference>
<dbReference type="EC" id="5.3.2.1" evidence="9"/>
<dbReference type="Gene3D" id="3.30.429.10">
    <property type="entry name" value="Macrophage Migration Inhibitory Factor"/>
    <property type="match status" value="1"/>
</dbReference>
<dbReference type="InterPro" id="IPR014347">
    <property type="entry name" value="Tautomerase/MIF_sf"/>
</dbReference>
<dbReference type="PANTHER" id="PTHR11954:SF6">
    <property type="entry name" value="MACROPHAGE MIGRATION INHIBITORY FACTOR"/>
    <property type="match status" value="1"/>
</dbReference>
<keyword evidence="14" id="KW-1185">Reference proteome</keyword>
<protein>
    <recommendedName>
        <fullName evidence="12">L-dopachrome isomerase</fullName>
        <ecNumber evidence="9">5.3.2.1</ecNumber>
        <ecNumber evidence="8">5.3.3.12</ecNumber>
    </recommendedName>
    <alternativeName>
        <fullName evidence="10">L-dopachrome tautomerase</fullName>
    </alternativeName>
    <alternativeName>
        <fullName evidence="11">Phenylpyruvate tautomerase</fullName>
    </alternativeName>
</protein>
<comment type="caution">
    <text evidence="13">The sequence shown here is derived from an EMBL/GenBank/DDBJ whole genome shotgun (WGS) entry which is preliminary data.</text>
</comment>
<comment type="subcellular location">
    <subcellularLocation>
        <location evidence="1">Secreted</location>
    </subcellularLocation>
</comment>
<organism evidence="13 14">
    <name type="scientific">Coemansia aciculifera</name>
    <dbReference type="NCBI Taxonomy" id="417176"/>
    <lineage>
        <taxon>Eukaryota</taxon>
        <taxon>Fungi</taxon>
        <taxon>Fungi incertae sedis</taxon>
        <taxon>Zoopagomycota</taxon>
        <taxon>Kickxellomycotina</taxon>
        <taxon>Kickxellomycetes</taxon>
        <taxon>Kickxellales</taxon>
        <taxon>Kickxellaceae</taxon>
        <taxon>Coemansia</taxon>
    </lineage>
</organism>
<name>A0A9W8IMJ8_9FUNG</name>
<dbReference type="Pfam" id="PF01187">
    <property type="entry name" value="MIF"/>
    <property type="match status" value="1"/>
</dbReference>
<evidence type="ECO:0000313" key="14">
    <source>
        <dbReference type="Proteomes" id="UP001140074"/>
    </source>
</evidence>
<dbReference type="Proteomes" id="UP001140074">
    <property type="component" value="Unassembled WGS sequence"/>
</dbReference>
<proteinExistence type="inferred from homology"/>
<comment type="catalytic activity">
    <reaction evidence="7">
        <text>L-dopachrome = 5,6-dihydroxyindole-2-carboxylate</text>
        <dbReference type="Rhea" id="RHEA:13041"/>
        <dbReference type="ChEBI" id="CHEBI:16875"/>
        <dbReference type="ChEBI" id="CHEBI:57509"/>
        <dbReference type="EC" id="5.3.3.12"/>
    </reaction>
</comment>
<evidence type="ECO:0000256" key="10">
    <source>
        <dbReference type="ARBA" id="ARBA00041631"/>
    </source>
</evidence>
<sequence>MPTCEILCNTLSADVDAKALSAKAAAVVAQLLSKPLSYMMSYVTVNPSLTFGGTDAPAAYVSIASIGAVGGPKNSIIVAEITALVTRELGIQPERIFVGIRDISPDSFGHNGLTFA</sequence>
<dbReference type="EC" id="5.3.3.12" evidence="8"/>
<evidence type="ECO:0000256" key="11">
    <source>
        <dbReference type="ARBA" id="ARBA00041912"/>
    </source>
</evidence>
<dbReference type="GO" id="GO:0050178">
    <property type="term" value="F:phenylpyruvate tautomerase activity"/>
    <property type="evidence" value="ECO:0007669"/>
    <property type="project" value="UniProtKB-EC"/>
</dbReference>
<accession>A0A9W8IMJ8</accession>
<gene>
    <name evidence="13" type="ORF">GGH94_001046</name>
</gene>
<dbReference type="EMBL" id="JANBUY010000024">
    <property type="protein sequence ID" value="KAJ2867168.1"/>
    <property type="molecule type" value="Genomic_DNA"/>
</dbReference>
<dbReference type="SUPFAM" id="SSF55331">
    <property type="entry name" value="Tautomerase/MIF"/>
    <property type="match status" value="1"/>
</dbReference>
<keyword evidence="4" id="KW-0964">Secreted</keyword>
<evidence type="ECO:0000256" key="9">
    <source>
        <dbReference type="ARBA" id="ARBA00039086"/>
    </source>
</evidence>
<evidence type="ECO:0000256" key="3">
    <source>
        <dbReference type="ARBA" id="ARBA00022514"/>
    </source>
</evidence>
<keyword evidence="3" id="KW-0202">Cytokine</keyword>
<evidence type="ECO:0000256" key="12">
    <source>
        <dbReference type="ARBA" id="ARBA00042730"/>
    </source>
</evidence>
<dbReference type="AlphaFoldDB" id="A0A9W8IMJ8"/>
<comment type="catalytic activity">
    <reaction evidence="6">
        <text>3-phenylpyruvate = enol-phenylpyruvate</text>
        <dbReference type="Rhea" id="RHEA:17097"/>
        <dbReference type="ChEBI" id="CHEBI:16815"/>
        <dbReference type="ChEBI" id="CHEBI:18005"/>
        <dbReference type="EC" id="5.3.2.1"/>
    </reaction>
</comment>
<evidence type="ECO:0000256" key="1">
    <source>
        <dbReference type="ARBA" id="ARBA00004613"/>
    </source>
</evidence>
<dbReference type="GO" id="GO:0005615">
    <property type="term" value="C:extracellular space"/>
    <property type="evidence" value="ECO:0007669"/>
    <property type="project" value="UniProtKB-KW"/>
</dbReference>
<evidence type="ECO:0000256" key="2">
    <source>
        <dbReference type="ARBA" id="ARBA00005851"/>
    </source>
</evidence>
<evidence type="ECO:0000256" key="6">
    <source>
        <dbReference type="ARBA" id="ARBA00036735"/>
    </source>
</evidence>
<comment type="similarity">
    <text evidence="2">Belongs to the MIF family.</text>
</comment>
<evidence type="ECO:0000313" key="13">
    <source>
        <dbReference type="EMBL" id="KAJ2867168.1"/>
    </source>
</evidence>
<evidence type="ECO:0000256" key="5">
    <source>
        <dbReference type="ARBA" id="ARBA00023235"/>
    </source>
</evidence>
<evidence type="ECO:0000256" key="7">
    <source>
        <dbReference type="ARBA" id="ARBA00036823"/>
    </source>
</evidence>
<dbReference type="GO" id="GO:0004167">
    <property type="term" value="F:dopachrome isomerase activity"/>
    <property type="evidence" value="ECO:0007669"/>
    <property type="project" value="UniProtKB-EC"/>
</dbReference>